<dbReference type="EMBL" id="HBER01019681">
    <property type="protein sequence ID" value="CAD8534658.1"/>
    <property type="molecule type" value="Transcribed_RNA"/>
</dbReference>
<name>A0A7S0IXJ5_9EUKA</name>
<proteinExistence type="predicted"/>
<feature type="coiled-coil region" evidence="1">
    <location>
        <begin position="17"/>
        <end position="103"/>
    </location>
</feature>
<evidence type="ECO:0000313" key="2">
    <source>
        <dbReference type="EMBL" id="CAD8534658.1"/>
    </source>
</evidence>
<organism evidence="2">
    <name type="scientific">Calcidiscus leptoporus</name>
    <dbReference type="NCBI Taxonomy" id="127549"/>
    <lineage>
        <taxon>Eukaryota</taxon>
        <taxon>Haptista</taxon>
        <taxon>Haptophyta</taxon>
        <taxon>Prymnesiophyceae</taxon>
        <taxon>Coccolithales</taxon>
        <taxon>Calcidiscaceae</taxon>
        <taxon>Calcidiscus</taxon>
    </lineage>
</organism>
<evidence type="ECO:0000256" key="1">
    <source>
        <dbReference type="SAM" id="Coils"/>
    </source>
</evidence>
<dbReference type="AlphaFoldDB" id="A0A7S0IXJ5"/>
<gene>
    <name evidence="2" type="ORF">CLEP1334_LOCUS9938</name>
</gene>
<protein>
    <submittedName>
        <fullName evidence="2">Uncharacterized protein</fullName>
    </submittedName>
</protein>
<accession>A0A7S0IXJ5</accession>
<keyword evidence="1" id="KW-0175">Coiled coil</keyword>
<reference evidence="2" key="1">
    <citation type="submission" date="2021-01" db="EMBL/GenBank/DDBJ databases">
        <authorList>
            <person name="Corre E."/>
            <person name="Pelletier E."/>
            <person name="Niang G."/>
            <person name="Scheremetjew M."/>
            <person name="Finn R."/>
            <person name="Kale V."/>
            <person name="Holt S."/>
            <person name="Cochrane G."/>
            <person name="Meng A."/>
            <person name="Brown T."/>
            <person name="Cohen L."/>
        </authorList>
    </citation>
    <scope>NUCLEOTIDE SEQUENCE</scope>
    <source>
        <strain evidence="2">RCC1130</strain>
    </source>
</reference>
<sequence>MKSMERALAELRASSFAAQAELEKERAASDAQRLLAMESATEQAAEVKRAALRAAERNARLAENSHKEALAAAEREQLAAAAARDAKRERQLVEAKLEELERAHVKVVRVLERRAAQDSAAAASALGQSEARGAKAEAALREYEMAHVVNDSLQTATMEDGTQQNVGEPVQLALKMQLASLRVLVAKALADREVALQGIAGKQEALAAARKWIAAENEVAAARRLAVADSLYD</sequence>